<name>W6UBX2_ECHGR</name>
<organism evidence="1 2">
    <name type="scientific">Echinococcus granulosus</name>
    <name type="common">Hydatid tapeworm</name>
    <dbReference type="NCBI Taxonomy" id="6210"/>
    <lineage>
        <taxon>Eukaryota</taxon>
        <taxon>Metazoa</taxon>
        <taxon>Spiralia</taxon>
        <taxon>Lophotrochozoa</taxon>
        <taxon>Platyhelminthes</taxon>
        <taxon>Cestoda</taxon>
        <taxon>Eucestoda</taxon>
        <taxon>Cyclophyllidea</taxon>
        <taxon>Taeniidae</taxon>
        <taxon>Echinococcus</taxon>
        <taxon>Echinococcus granulosus group</taxon>
    </lineage>
</organism>
<dbReference type="EMBL" id="APAU02000054">
    <property type="protein sequence ID" value="EUB58888.1"/>
    <property type="molecule type" value="Genomic_DNA"/>
</dbReference>
<dbReference type="Proteomes" id="UP000019149">
    <property type="component" value="Unassembled WGS sequence"/>
</dbReference>
<comment type="caution">
    <text evidence="1">The sequence shown here is derived from an EMBL/GenBank/DDBJ whole genome shotgun (WGS) entry which is preliminary data.</text>
</comment>
<dbReference type="AlphaFoldDB" id="W6UBX2"/>
<dbReference type="GeneID" id="36342027"/>
<reference evidence="1 2" key="1">
    <citation type="journal article" date="2013" name="Nat. Genet.">
        <title>The genome of the hydatid tapeworm Echinococcus granulosus.</title>
        <authorList>
            <person name="Zheng H."/>
            <person name="Zhang W."/>
            <person name="Zhang L."/>
            <person name="Zhang Z."/>
            <person name="Li J."/>
            <person name="Lu G."/>
            <person name="Zhu Y."/>
            <person name="Wang Y."/>
            <person name="Huang Y."/>
            <person name="Liu J."/>
            <person name="Kang H."/>
            <person name="Chen J."/>
            <person name="Wang L."/>
            <person name="Chen A."/>
            <person name="Yu S."/>
            <person name="Gao Z."/>
            <person name="Jin L."/>
            <person name="Gu W."/>
            <person name="Wang Z."/>
            <person name="Zhao L."/>
            <person name="Shi B."/>
            <person name="Wen H."/>
            <person name="Lin R."/>
            <person name="Jones M.K."/>
            <person name="Brejova B."/>
            <person name="Vinar T."/>
            <person name="Zhao G."/>
            <person name="McManus D.P."/>
            <person name="Chen Z."/>
            <person name="Zhou Y."/>
            <person name="Wang S."/>
        </authorList>
    </citation>
    <scope>NUCLEOTIDE SEQUENCE [LARGE SCALE GENOMIC DNA]</scope>
</reference>
<dbReference type="CTD" id="36342027"/>
<proteinExistence type="predicted"/>
<keyword evidence="2" id="KW-1185">Reference proteome</keyword>
<accession>W6UBX2</accession>
<sequence>MQRQNRHFYRIKYEEFIDCFHLRYSVAGRSHRDCDAGDLLVNKLWRQENIDTRVSSFAGFDQIYKPYKSYQSSSESCFGLEKYEIKQLELNVTRCGHMDKGDKHLQTNALALSPQNECAARVLACRERNLTKCNRHILRRWKGFSSWYFLLTESSSPFQFCKRVDEMSPLHYCSGGLEWINALYENSFISTLLEMACKRIPYQLSVVTTT</sequence>
<evidence type="ECO:0000313" key="2">
    <source>
        <dbReference type="Proteomes" id="UP000019149"/>
    </source>
</evidence>
<dbReference type="OrthoDB" id="10567792at2759"/>
<dbReference type="RefSeq" id="XP_024350084.1">
    <property type="nucleotide sequence ID" value="XM_024495561.1"/>
</dbReference>
<dbReference type="KEGG" id="egl:EGR_06312"/>
<evidence type="ECO:0000313" key="1">
    <source>
        <dbReference type="EMBL" id="EUB58888.1"/>
    </source>
</evidence>
<gene>
    <name evidence="1" type="ORF">EGR_06312</name>
</gene>
<protein>
    <submittedName>
        <fullName evidence="1">Uncharacterized protein</fullName>
    </submittedName>
</protein>